<feature type="transmembrane region" description="Helical" evidence="4">
    <location>
        <begin position="259"/>
        <end position="281"/>
    </location>
</feature>
<evidence type="ECO:0000256" key="1">
    <source>
        <dbReference type="ARBA" id="ARBA00004651"/>
    </source>
</evidence>
<dbReference type="Proteomes" id="UP000436088">
    <property type="component" value="Unassembled WGS sequence"/>
</dbReference>
<dbReference type="InterPro" id="IPR044566">
    <property type="entry name" value="RMV1-like"/>
</dbReference>
<dbReference type="GO" id="GO:0022857">
    <property type="term" value="F:transmembrane transporter activity"/>
    <property type="evidence" value="ECO:0007669"/>
    <property type="project" value="InterPro"/>
</dbReference>
<dbReference type="EMBL" id="VEPZ02001207">
    <property type="protein sequence ID" value="KAE8687061.1"/>
    <property type="molecule type" value="Genomic_DNA"/>
</dbReference>
<keyword evidence="3" id="KW-1003">Cell membrane</keyword>
<dbReference type="Gene3D" id="1.20.1740.10">
    <property type="entry name" value="Amino acid/polyamine transporter I"/>
    <property type="match status" value="1"/>
</dbReference>
<keyword evidence="4" id="KW-0472">Membrane</keyword>
<sequence>MPRQNPAEMVDPSSDGAAEYVELGERSSPKLDKYQKALTGASKQGWMKWLSGVIDNALYPVLFLDYLKSAIPELEGGLPRTTAVLALTVVLTYMSYRGLNIVGWVAIFLGVFHFSPSFSWGLWLFLDWMLQGGFSGPMDISRTLVKCWRCLAANMDSSGGALSNMGMFLAEMSSDSFQLEGMAIRGMLPELFAKRSPYGTPLVGILFSASGVILLSWMSFQEIVAAENFLYCFGMIMEFIAFVKLRIDHPAESRPYKIPLGTVGSIIMCIPPTVLILVVLAFASFKVMVISMVAIMIGLVLEPCLRYSERKDGSNTP</sequence>
<accession>A0A6A2Z4Z1</accession>
<reference evidence="5" key="1">
    <citation type="submission" date="2019-09" db="EMBL/GenBank/DDBJ databases">
        <title>Draft genome information of white flower Hibiscus syriacus.</title>
        <authorList>
            <person name="Kim Y.-M."/>
        </authorList>
    </citation>
    <scope>NUCLEOTIDE SEQUENCE [LARGE SCALE GENOMIC DNA]</scope>
    <source>
        <strain evidence="5">YM2019G1</strain>
    </source>
</reference>
<feature type="transmembrane region" description="Helical" evidence="4">
    <location>
        <begin position="198"/>
        <end position="216"/>
    </location>
</feature>
<feature type="transmembrane region" description="Helical" evidence="4">
    <location>
        <begin position="228"/>
        <end position="247"/>
    </location>
</feature>
<evidence type="ECO:0000313" key="5">
    <source>
        <dbReference type="EMBL" id="KAE8687061.1"/>
    </source>
</evidence>
<protein>
    <submittedName>
        <fullName evidence="5">Polyamine transporter PUT1</fullName>
    </submittedName>
</protein>
<dbReference type="PANTHER" id="PTHR45826:SF4">
    <property type="entry name" value="NEUTRAL AMINO ACID TRANSPORTER"/>
    <property type="match status" value="1"/>
</dbReference>
<gene>
    <name evidence="5" type="ORF">F3Y22_tig00111024pilonHSYRG00011</name>
</gene>
<dbReference type="PANTHER" id="PTHR45826">
    <property type="entry name" value="POLYAMINE TRANSPORTER PUT1"/>
    <property type="match status" value="1"/>
</dbReference>
<evidence type="ECO:0000256" key="2">
    <source>
        <dbReference type="ARBA" id="ARBA00022448"/>
    </source>
</evidence>
<name>A0A6A2Z4Z1_HIBSY</name>
<keyword evidence="4" id="KW-0812">Transmembrane</keyword>
<dbReference type="GO" id="GO:0005886">
    <property type="term" value="C:plasma membrane"/>
    <property type="evidence" value="ECO:0007669"/>
    <property type="project" value="UniProtKB-SubCell"/>
</dbReference>
<organism evidence="5 6">
    <name type="scientific">Hibiscus syriacus</name>
    <name type="common">Rose of Sharon</name>
    <dbReference type="NCBI Taxonomy" id="106335"/>
    <lineage>
        <taxon>Eukaryota</taxon>
        <taxon>Viridiplantae</taxon>
        <taxon>Streptophyta</taxon>
        <taxon>Embryophyta</taxon>
        <taxon>Tracheophyta</taxon>
        <taxon>Spermatophyta</taxon>
        <taxon>Magnoliopsida</taxon>
        <taxon>eudicotyledons</taxon>
        <taxon>Gunneridae</taxon>
        <taxon>Pentapetalae</taxon>
        <taxon>rosids</taxon>
        <taxon>malvids</taxon>
        <taxon>Malvales</taxon>
        <taxon>Malvaceae</taxon>
        <taxon>Malvoideae</taxon>
        <taxon>Hibiscus</taxon>
    </lineage>
</organism>
<keyword evidence="4" id="KW-1133">Transmembrane helix</keyword>
<proteinExistence type="predicted"/>
<feature type="transmembrane region" description="Helical" evidence="4">
    <location>
        <begin position="102"/>
        <end position="126"/>
    </location>
</feature>
<comment type="subcellular location">
    <subcellularLocation>
        <location evidence="1">Cell membrane</location>
        <topology evidence="1">Multi-pass membrane protein</topology>
    </subcellularLocation>
</comment>
<keyword evidence="6" id="KW-1185">Reference proteome</keyword>
<evidence type="ECO:0000256" key="4">
    <source>
        <dbReference type="SAM" id="Phobius"/>
    </source>
</evidence>
<comment type="caution">
    <text evidence="5">The sequence shown here is derived from an EMBL/GenBank/DDBJ whole genome shotgun (WGS) entry which is preliminary data.</text>
</comment>
<feature type="transmembrane region" description="Helical" evidence="4">
    <location>
        <begin position="287"/>
        <end position="305"/>
    </location>
</feature>
<keyword evidence="2" id="KW-0813">Transport</keyword>
<dbReference type="AlphaFoldDB" id="A0A6A2Z4Z1"/>
<evidence type="ECO:0000256" key="3">
    <source>
        <dbReference type="ARBA" id="ARBA00022475"/>
    </source>
</evidence>
<evidence type="ECO:0000313" key="6">
    <source>
        <dbReference type="Proteomes" id="UP000436088"/>
    </source>
</evidence>